<dbReference type="CDD" id="cd02966">
    <property type="entry name" value="TlpA_like_family"/>
    <property type="match status" value="1"/>
</dbReference>
<accession>A0A8J3PGV4</accession>
<sequence>MPYLIAAVVFVGVICTVDLVLTLGVIKRLRTHSELLADRGGSHSDAAAEMMAPKGSTVGGFSAVTLDGDAVALDLLEGPTLVGFFSPTCEPCKEQAPEFVKFAEAMPGGKARVIAVVVGDADLATEFARPMVDAAKVVVESGNGPLAKAFQVDAFPAVGLVDEHGVVLDSSYRVERLTALAAF</sequence>
<dbReference type="GO" id="GO:0016491">
    <property type="term" value="F:oxidoreductase activity"/>
    <property type="evidence" value="ECO:0007669"/>
    <property type="project" value="InterPro"/>
</dbReference>
<keyword evidence="3" id="KW-0812">Transmembrane</keyword>
<dbReference type="GO" id="GO:0017004">
    <property type="term" value="P:cytochrome complex assembly"/>
    <property type="evidence" value="ECO:0007669"/>
    <property type="project" value="UniProtKB-KW"/>
</dbReference>
<dbReference type="PROSITE" id="PS51352">
    <property type="entry name" value="THIOREDOXIN_2"/>
    <property type="match status" value="1"/>
</dbReference>
<feature type="domain" description="Thioredoxin" evidence="4">
    <location>
        <begin position="52"/>
        <end position="183"/>
    </location>
</feature>
<comment type="subcellular location">
    <subcellularLocation>
        <location evidence="1">Cell envelope</location>
    </subcellularLocation>
</comment>
<reference evidence="5" key="1">
    <citation type="submission" date="2021-01" db="EMBL/GenBank/DDBJ databases">
        <title>Whole genome shotgun sequence of Catellatospora methionotrophica NBRC 14553.</title>
        <authorList>
            <person name="Komaki H."/>
            <person name="Tamura T."/>
        </authorList>
    </citation>
    <scope>NUCLEOTIDE SEQUENCE</scope>
    <source>
        <strain evidence="5">NBRC 14553</strain>
    </source>
</reference>
<dbReference type="GO" id="GO:0030313">
    <property type="term" value="C:cell envelope"/>
    <property type="evidence" value="ECO:0007669"/>
    <property type="project" value="UniProtKB-SubCell"/>
</dbReference>
<evidence type="ECO:0000256" key="3">
    <source>
        <dbReference type="SAM" id="Phobius"/>
    </source>
</evidence>
<dbReference type="InterPro" id="IPR017937">
    <property type="entry name" value="Thioredoxin_CS"/>
</dbReference>
<evidence type="ECO:0000259" key="4">
    <source>
        <dbReference type="PROSITE" id="PS51352"/>
    </source>
</evidence>
<evidence type="ECO:0000313" key="5">
    <source>
        <dbReference type="EMBL" id="GIG17176.1"/>
    </source>
</evidence>
<evidence type="ECO:0000313" key="6">
    <source>
        <dbReference type="Proteomes" id="UP000660339"/>
    </source>
</evidence>
<evidence type="ECO:0000256" key="1">
    <source>
        <dbReference type="ARBA" id="ARBA00004196"/>
    </source>
</evidence>
<gene>
    <name evidence="5" type="ORF">Cme02nite_55080</name>
</gene>
<dbReference type="InterPro" id="IPR013766">
    <property type="entry name" value="Thioredoxin_domain"/>
</dbReference>
<protein>
    <recommendedName>
        <fullName evidence="4">Thioredoxin domain-containing protein</fullName>
    </recommendedName>
</protein>
<dbReference type="Proteomes" id="UP000660339">
    <property type="component" value="Unassembled WGS sequence"/>
</dbReference>
<dbReference type="EMBL" id="BONJ01000030">
    <property type="protein sequence ID" value="GIG17176.1"/>
    <property type="molecule type" value="Genomic_DNA"/>
</dbReference>
<dbReference type="Pfam" id="PF08534">
    <property type="entry name" value="Redoxin"/>
    <property type="match status" value="1"/>
</dbReference>
<keyword evidence="6" id="KW-1185">Reference proteome</keyword>
<keyword evidence="3" id="KW-1133">Transmembrane helix</keyword>
<keyword evidence="3" id="KW-0472">Membrane</keyword>
<dbReference type="InterPro" id="IPR036249">
    <property type="entry name" value="Thioredoxin-like_sf"/>
</dbReference>
<comment type="caution">
    <text evidence="5">The sequence shown here is derived from an EMBL/GenBank/DDBJ whole genome shotgun (WGS) entry which is preliminary data.</text>
</comment>
<dbReference type="Gene3D" id="3.40.30.10">
    <property type="entry name" value="Glutaredoxin"/>
    <property type="match status" value="1"/>
</dbReference>
<organism evidence="5 6">
    <name type="scientific">Catellatospora methionotrophica</name>
    <dbReference type="NCBI Taxonomy" id="121620"/>
    <lineage>
        <taxon>Bacteria</taxon>
        <taxon>Bacillati</taxon>
        <taxon>Actinomycetota</taxon>
        <taxon>Actinomycetes</taxon>
        <taxon>Micromonosporales</taxon>
        <taxon>Micromonosporaceae</taxon>
        <taxon>Catellatospora</taxon>
    </lineage>
</organism>
<feature type="transmembrane region" description="Helical" evidence="3">
    <location>
        <begin position="6"/>
        <end position="26"/>
    </location>
</feature>
<name>A0A8J3PGV4_9ACTN</name>
<dbReference type="InterPro" id="IPR013740">
    <property type="entry name" value="Redoxin"/>
</dbReference>
<dbReference type="AlphaFoldDB" id="A0A8J3PGV4"/>
<evidence type="ECO:0000256" key="2">
    <source>
        <dbReference type="ARBA" id="ARBA00022748"/>
    </source>
</evidence>
<dbReference type="PROSITE" id="PS00194">
    <property type="entry name" value="THIOREDOXIN_1"/>
    <property type="match status" value="1"/>
</dbReference>
<keyword evidence="2" id="KW-0201">Cytochrome c-type biogenesis</keyword>
<proteinExistence type="predicted"/>
<dbReference type="SUPFAM" id="SSF52833">
    <property type="entry name" value="Thioredoxin-like"/>
    <property type="match status" value="1"/>
</dbReference>